<feature type="signal peptide" evidence="1">
    <location>
        <begin position="1"/>
        <end position="26"/>
    </location>
</feature>
<comment type="caution">
    <text evidence="3">The sequence shown here is derived from an EMBL/GenBank/DDBJ whole genome shotgun (WGS) entry which is preliminary data.</text>
</comment>
<name>A0A427APQ2_ENSVE</name>
<evidence type="ECO:0000259" key="2">
    <source>
        <dbReference type="Pfam" id="PF14368"/>
    </source>
</evidence>
<evidence type="ECO:0000313" key="3">
    <source>
        <dbReference type="EMBL" id="RRT78199.1"/>
    </source>
</evidence>
<dbReference type="Gene3D" id="1.10.110.10">
    <property type="entry name" value="Plant lipid-transfer and hydrophobic proteins"/>
    <property type="match status" value="1"/>
</dbReference>
<evidence type="ECO:0000313" key="4">
    <source>
        <dbReference type="Proteomes" id="UP000287651"/>
    </source>
</evidence>
<dbReference type="Proteomes" id="UP000287651">
    <property type="component" value="Unassembled WGS sequence"/>
</dbReference>
<gene>
    <name evidence="3" type="ORF">B296_00027453</name>
</gene>
<dbReference type="InterPro" id="IPR036312">
    <property type="entry name" value="Bifun_inhib/LTP/seed_sf"/>
</dbReference>
<dbReference type="PANTHER" id="PTHR33122">
    <property type="entry name" value="LIPID BINDING PROTEIN-RELATED"/>
    <property type="match status" value="1"/>
</dbReference>
<dbReference type="CDD" id="cd04660">
    <property type="entry name" value="nsLTP_like"/>
    <property type="match status" value="1"/>
</dbReference>
<dbReference type="GO" id="GO:0009627">
    <property type="term" value="P:systemic acquired resistance"/>
    <property type="evidence" value="ECO:0007669"/>
    <property type="project" value="InterPro"/>
</dbReference>
<dbReference type="SUPFAM" id="SSF47699">
    <property type="entry name" value="Bifunctional inhibitor/lipid-transfer protein/seed storage 2S albumin"/>
    <property type="match status" value="1"/>
</dbReference>
<reference evidence="3 4" key="1">
    <citation type="journal article" date="2014" name="Agronomy (Basel)">
        <title>A Draft Genome Sequence for Ensete ventricosum, the Drought-Tolerant Tree Against Hunger.</title>
        <authorList>
            <person name="Harrison J."/>
            <person name="Moore K.A."/>
            <person name="Paszkiewicz K."/>
            <person name="Jones T."/>
            <person name="Grant M."/>
            <person name="Ambacheew D."/>
            <person name="Muzemil S."/>
            <person name="Studholme D.J."/>
        </authorList>
    </citation>
    <scope>NUCLEOTIDE SEQUENCE [LARGE SCALE GENOMIC DNA]</scope>
</reference>
<dbReference type="InterPro" id="IPR039265">
    <property type="entry name" value="DIR1-like"/>
</dbReference>
<dbReference type="InterPro" id="IPR044741">
    <property type="entry name" value="NsLTP-like"/>
</dbReference>
<proteinExistence type="predicted"/>
<evidence type="ECO:0000256" key="1">
    <source>
        <dbReference type="SAM" id="SignalP"/>
    </source>
</evidence>
<dbReference type="Pfam" id="PF14368">
    <property type="entry name" value="LTP_2"/>
    <property type="match status" value="1"/>
</dbReference>
<dbReference type="PANTHER" id="PTHR33122:SF43">
    <property type="entry name" value="BIFUNCTIONAL INHIBITOR_PLANT LIPID TRANSFER PROTEIN_SEED STORAGE HELICAL DOMAIN-CONTAINING PROTEIN"/>
    <property type="match status" value="1"/>
</dbReference>
<dbReference type="InterPro" id="IPR016140">
    <property type="entry name" value="Bifunc_inhib/LTP/seed_store"/>
</dbReference>
<keyword evidence="1" id="KW-0732">Signal</keyword>
<accession>A0A427APQ2</accession>
<protein>
    <recommendedName>
        <fullName evidence="2">Bifunctional inhibitor/plant lipid transfer protein/seed storage helical domain-containing protein</fullName>
    </recommendedName>
</protein>
<sequence>MARTLHGVAFSLVLLALFSAGGLSAAADSHCKMTEEGLIACLPSMTGASPAKPSPKCCAALGKADLACLCKYEDSPALPQLGINRRFAVQLPAKCKLSLPKNCH</sequence>
<organism evidence="3 4">
    <name type="scientific">Ensete ventricosum</name>
    <name type="common">Abyssinian banana</name>
    <name type="synonym">Musa ensete</name>
    <dbReference type="NCBI Taxonomy" id="4639"/>
    <lineage>
        <taxon>Eukaryota</taxon>
        <taxon>Viridiplantae</taxon>
        <taxon>Streptophyta</taxon>
        <taxon>Embryophyta</taxon>
        <taxon>Tracheophyta</taxon>
        <taxon>Spermatophyta</taxon>
        <taxon>Magnoliopsida</taxon>
        <taxon>Liliopsida</taxon>
        <taxon>Zingiberales</taxon>
        <taxon>Musaceae</taxon>
        <taxon>Ensete</taxon>
    </lineage>
</organism>
<dbReference type="GO" id="GO:0005504">
    <property type="term" value="F:fatty acid binding"/>
    <property type="evidence" value="ECO:0007669"/>
    <property type="project" value="InterPro"/>
</dbReference>
<feature type="domain" description="Bifunctional inhibitor/plant lipid transfer protein/seed storage helical" evidence="2">
    <location>
        <begin position="23"/>
        <end position="99"/>
    </location>
</feature>
<dbReference type="AlphaFoldDB" id="A0A427APQ2"/>
<dbReference type="EMBL" id="AMZH03001737">
    <property type="protein sequence ID" value="RRT78199.1"/>
    <property type="molecule type" value="Genomic_DNA"/>
</dbReference>
<feature type="chain" id="PRO_5019151685" description="Bifunctional inhibitor/plant lipid transfer protein/seed storage helical domain-containing protein" evidence="1">
    <location>
        <begin position="27"/>
        <end position="104"/>
    </location>
</feature>